<dbReference type="EMBL" id="QQBC01000015">
    <property type="protein sequence ID" value="RDI60538.1"/>
    <property type="molecule type" value="Genomic_DNA"/>
</dbReference>
<dbReference type="NCBIfam" id="TIGR00027">
    <property type="entry name" value="mthyl_TIGR00027"/>
    <property type="match status" value="1"/>
</dbReference>
<comment type="function">
    <text evidence="1 6">Exhibits S-adenosyl-L-methionine-dependent methyltransferase activity.</text>
</comment>
<dbReference type="InterPro" id="IPR007213">
    <property type="entry name" value="Ppm1/Ppm2/Tcmp"/>
</dbReference>
<evidence type="ECO:0000256" key="4">
    <source>
        <dbReference type="ARBA" id="ARBA00022679"/>
    </source>
</evidence>
<keyword evidence="8" id="KW-1185">Reference proteome</keyword>
<keyword evidence="4 7" id="KW-0808">Transferase</keyword>
<evidence type="ECO:0000256" key="2">
    <source>
        <dbReference type="ARBA" id="ARBA00008138"/>
    </source>
</evidence>
<dbReference type="AlphaFoldDB" id="A0A370HPX0"/>
<reference evidence="7 8" key="1">
    <citation type="submission" date="2018-07" db="EMBL/GenBank/DDBJ databases">
        <title>Genomic Encyclopedia of Type Strains, Phase IV (KMG-IV): sequencing the most valuable type-strain genomes for metagenomic binning, comparative biology and taxonomic classification.</title>
        <authorList>
            <person name="Goeker M."/>
        </authorList>
    </citation>
    <scope>NUCLEOTIDE SEQUENCE [LARGE SCALE GENOMIC DNA]</scope>
    <source>
        <strain evidence="7 8">DSM 44290</strain>
    </source>
</reference>
<dbReference type="STRING" id="1210086.GCA_001613105_04511"/>
<dbReference type="InterPro" id="IPR011610">
    <property type="entry name" value="SAM_mthyl_Trfase_ML2640-like"/>
</dbReference>
<evidence type="ECO:0000256" key="1">
    <source>
        <dbReference type="ARBA" id="ARBA00003907"/>
    </source>
</evidence>
<gene>
    <name evidence="7" type="ORF">DFR76_115168</name>
</gene>
<dbReference type="Pfam" id="PF04072">
    <property type="entry name" value="LCM"/>
    <property type="match status" value="1"/>
</dbReference>
<dbReference type="PANTHER" id="PTHR43619:SF2">
    <property type="entry name" value="S-ADENOSYL-L-METHIONINE-DEPENDENT METHYLTRANSFERASES SUPERFAMILY PROTEIN"/>
    <property type="match status" value="1"/>
</dbReference>
<proteinExistence type="inferred from homology"/>
<evidence type="ECO:0000256" key="6">
    <source>
        <dbReference type="RuleBase" id="RU362030"/>
    </source>
</evidence>
<dbReference type="GO" id="GO:0032259">
    <property type="term" value="P:methylation"/>
    <property type="evidence" value="ECO:0007669"/>
    <property type="project" value="UniProtKB-KW"/>
</dbReference>
<keyword evidence="5 6" id="KW-0949">S-adenosyl-L-methionine</keyword>
<dbReference type="EC" id="2.1.1.-" evidence="6"/>
<dbReference type="Gene3D" id="3.40.50.150">
    <property type="entry name" value="Vaccinia Virus protein VP39"/>
    <property type="match status" value="1"/>
</dbReference>
<organism evidence="7 8">
    <name type="scientific">Nocardia pseudobrasiliensis</name>
    <dbReference type="NCBI Taxonomy" id="45979"/>
    <lineage>
        <taxon>Bacteria</taxon>
        <taxon>Bacillati</taxon>
        <taxon>Actinomycetota</taxon>
        <taxon>Actinomycetes</taxon>
        <taxon>Mycobacteriales</taxon>
        <taxon>Nocardiaceae</taxon>
        <taxon>Nocardia</taxon>
    </lineage>
</organism>
<comment type="similarity">
    <text evidence="2 6">Belongs to the UPF0677 family.</text>
</comment>
<dbReference type="InterPro" id="IPR029063">
    <property type="entry name" value="SAM-dependent_MTases_sf"/>
</dbReference>
<dbReference type="PANTHER" id="PTHR43619">
    <property type="entry name" value="S-ADENOSYL-L-METHIONINE-DEPENDENT METHYLTRANSFERASE YKTD-RELATED"/>
    <property type="match status" value="1"/>
</dbReference>
<evidence type="ECO:0000313" key="8">
    <source>
        <dbReference type="Proteomes" id="UP000254869"/>
    </source>
</evidence>
<name>A0A370HPX0_9NOCA</name>
<evidence type="ECO:0000256" key="5">
    <source>
        <dbReference type="ARBA" id="ARBA00022691"/>
    </source>
</evidence>
<evidence type="ECO:0000313" key="7">
    <source>
        <dbReference type="EMBL" id="RDI60538.1"/>
    </source>
</evidence>
<dbReference type="SUPFAM" id="SSF53335">
    <property type="entry name" value="S-adenosyl-L-methionine-dependent methyltransferases"/>
    <property type="match status" value="1"/>
</dbReference>
<evidence type="ECO:0000256" key="3">
    <source>
        <dbReference type="ARBA" id="ARBA00022603"/>
    </source>
</evidence>
<dbReference type="GO" id="GO:0008168">
    <property type="term" value="F:methyltransferase activity"/>
    <property type="evidence" value="ECO:0007669"/>
    <property type="project" value="UniProtKB-UniRule"/>
</dbReference>
<accession>A0A370HPX0</accession>
<keyword evidence="3 6" id="KW-0489">Methyltransferase</keyword>
<dbReference type="Proteomes" id="UP000254869">
    <property type="component" value="Unassembled WGS sequence"/>
</dbReference>
<comment type="caution">
    <text evidence="7">The sequence shown here is derived from an EMBL/GenBank/DDBJ whole genome shotgun (WGS) entry which is preliminary data.</text>
</comment>
<protein>
    <recommendedName>
        <fullName evidence="6">S-adenosyl-L-methionine-dependent methyltransferase</fullName>
        <ecNumber evidence="6">2.1.1.-</ecNumber>
    </recommendedName>
</protein>
<sequence length="307" mass="33825">MLIIKIVFEKLEIALKSAPSVASRTMADSSPLITEVSDTARWVAAYRAAESARPDALFHDPLADRLAGPRGRAIVGAAPRMMRNGWNLAVRTKLIDDLIAAAVGDGCDRVLNLAAGLDTRPYRLDLSAEFPWIEAELPELVAEKNSLLADEKPRCALTRYAVDLADADARAAFLEEALAGATKALVLTEGLLYYLHEPDVAGLAESLRRPEIGWWVMDVVNSRAMNGMNEHVGELISNAPWHFGPDDPLAYLAERGWQALEVHDQFAAAARLHRLPPSFKPFSDLPRPDPRERVADRLWSAVIRVTH</sequence>